<feature type="compositionally biased region" description="Polar residues" evidence="1">
    <location>
        <begin position="504"/>
        <end position="524"/>
    </location>
</feature>
<reference evidence="3 4" key="1">
    <citation type="submission" date="2024-01" db="EMBL/GenBank/DDBJ databases">
        <title>A draft genome for a cacao thread blight-causing isolate of Paramarasmius palmivorus.</title>
        <authorList>
            <person name="Baruah I.K."/>
            <person name="Bukari Y."/>
            <person name="Amoako-Attah I."/>
            <person name="Meinhardt L.W."/>
            <person name="Bailey B.A."/>
            <person name="Cohen S.P."/>
        </authorList>
    </citation>
    <scope>NUCLEOTIDE SEQUENCE [LARGE SCALE GENOMIC DNA]</scope>
    <source>
        <strain evidence="3 4">GH-12</strain>
    </source>
</reference>
<feature type="compositionally biased region" description="Basic and acidic residues" evidence="1">
    <location>
        <begin position="611"/>
        <end position="622"/>
    </location>
</feature>
<feature type="region of interest" description="Disordered" evidence="1">
    <location>
        <begin position="174"/>
        <end position="283"/>
    </location>
</feature>
<comment type="caution">
    <text evidence="3">The sequence shown here is derived from an EMBL/GenBank/DDBJ whole genome shotgun (WGS) entry which is preliminary data.</text>
</comment>
<name>A0AAW0BB58_9AGAR</name>
<feature type="compositionally biased region" description="Low complexity" evidence="1">
    <location>
        <begin position="579"/>
        <end position="601"/>
    </location>
</feature>
<feature type="compositionally biased region" description="Polar residues" evidence="1">
    <location>
        <begin position="244"/>
        <end position="254"/>
    </location>
</feature>
<feature type="compositionally biased region" description="Polar residues" evidence="1">
    <location>
        <begin position="742"/>
        <end position="758"/>
    </location>
</feature>
<feature type="compositionally biased region" description="Low complexity" evidence="1">
    <location>
        <begin position="203"/>
        <end position="216"/>
    </location>
</feature>
<feature type="compositionally biased region" description="Polar residues" evidence="1">
    <location>
        <begin position="533"/>
        <end position="543"/>
    </location>
</feature>
<dbReference type="AlphaFoldDB" id="A0AAW0BB58"/>
<dbReference type="EMBL" id="JAYKXP010000132">
    <property type="protein sequence ID" value="KAK7023682.1"/>
    <property type="molecule type" value="Genomic_DNA"/>
</dbReference>
<evidence type="ECO:0000256" key="1">
    <source>
        <dbReference type="SAM" id="MobiDB-lite"/>
    </source>
</evidence>
<proteinExistence type="predicted"/>
<accession>A0AAW0BB58</accession>
<feature type="compositionally biased region" description="Polar residues" evidence="1">
    <location>
        <begin position="182"/>
        <end position="202"/>
    </location>
</feature>
<evidence type="ECO:0000313" key="4">
    <source>
        <dbReference type="Proteomes" id="UP001383192"/>
    </source>
</evidence>
<feature type="compositionally biased region" description="Polar residues" evidence="1">
    <location>
        <begin position="698"/>
        <end position="708"/>
    </location>
</feature>
<keyword evidence="4" id="KW-1185">Reference proteome</keyword>
<feature type="region of interest" description="Disordered" evidence="1">
    <location>
        <begin position="481"/>
        <end position="624"/>
    </location>
</feature>
<gene>
    <name evidence="3" type="ORF">VNI00_016565</name>
</gene>
<dbReference type="InterPro" id="IPR046522">
    <property type="entry name" value="DUF6699"/>
</dbReference>
<dbReference type="Pfam" id="PF20415">
    <property type="entry name" value="DUF6699"/>
    <property type="match status" value="1"/>
</dbReference>
<feature type="compositionally biased region" description="Gly residues" evidence="1">
    <location>
        <begin position="761"/>
        <end position="773"/>
    </location>
</feature>
<sequence>MAHYRPDQHLKLKALASLIRAKAADCSDHWPYDDNTLYELEQIHRTIICDTLFLFFAYAHNYRSKHGTRDAKFIVDFITCYEQFMEKYRLSLHSSTQLLTRGDIRILIEEIDNLLTILPARVFAKPISRMTVSQYLHFMDVYSSLSPLNHWFRSFRNWISPDFNFLRRQQKGSPVPPVLTDFPQTDAQQTPFSHATQNTPRWSLSSAAKSPNSSSSTPLQAKGGSPFSTSSNPLPRPPAYIPTPRNTEAGTPFSSPHDASPSRRPLPRTPNVKASLSMPPSGHVSPVGLDGSLVSYLVFGPTAGANSDLSGSPMQNRHTNGLPNSDQQRQQHRNDNEEDQQQQQHQQQTTPNATHGSSQSNASAQGDSTGALVQLARHFLVQRERYLHSGLSGNQWTIRELDRYIHPLIDAGHRLMLETPYLSQEERARNATAMLGEYRNLLDAFPNSLLLEYVQERCEFIFNHAWRVLQDAGVPPTMSFTPPGTQAMPGSTPPHDPRMGLGSDSGSTGFFTPFMSSMGQTTPRDTPAPSMSVPHSTPQNVPTQNPPGTPRTPRAGPKGQSHGQDSATSSQPTPIIGKSSSSPNAKQSSTTMSTNQTSSSSRPETPGSQRAHWEDLSSRRDTVPSGIHLLRPVLRGVSLPATPPHSPPRGTSPAEEHSTSNDRHNHTFPRQQGSRPQPPPNYWNEPANPPAPGGRSSGGDNHSATSVGGSDEARGGRTPAGPDSANNPRGSSGAPGGDNGRISLNSGGCGSSDPNRSFGTTNGGGDRAAGGDGRTTVNGNENESNNNGGNGSGSANNTGTEAFNPFEWNPDFRPPLRDMHPPVCELKNPFRAHSFPPLSHPDPSRATFPGEIHPTLRHSSYQYRFAGVRWDIIQKADEATFRTQWGIITIPLLDEVAVKAEGDCSLNLFPESDAFKHKIWIEANPITSADLKWWMDFGWGPIVIQQKEEITLRDVLAGIHDFFDKPLTLVEYRQAVNIHTGTSHSNLDRMNVARLRRAKSRGLEAVAMAHDISWPATFKRCDIMGSHTAFYGLQVELRSNGTWVLLLSLGKQPPRFY</sequence>
<feature type="compositionally biased region" description="Polar residues" evidence="1">
    <location>
        <begin position="307"/>
        <end position="328"/>
    </location>
</feature>
<feature type="compositionally biased region" description="Basic and acidic residues" evidence="1">
    <location>
        <begin position="654"/>
        <end position="665"/>
    </location>
</feature>
<feature type="compositionally biased region" description="Low complexity" evidence="1">
    <location>
        <begin position="774"/>
        <end position="801"/>
    </location>
</feature>
<feature type="region of interest" description="Disordered" evidence="1">
    <location>
        <begin position="307"/>
        <end position="368"/>
    </location>
</feature>
<feature type="domain" description="DUF6699" evidence="2">
    <location>
        <begin position="869"/>
        <end position="1035"/>
    </location>
</feature>
<dbReference type="Proteomes" id="UP001383192">
    <property type="component" value="Unassembled WGS sequence"/>
</dbReference>
<evidence type="ECO:0000259" key="2">
    <source>
        <dbReference type="Pfam" id="PF20415"/>
    </source>
</evidence>
<feature type="compositionally biased region" description="Pro residues" evidence="1">
    <location>
        <begin position="676"/>
        <end position="692"/>
    </location>
</feature>
<evidence type="ECO:0000313" key="3">
    <source>
        <dbReference type="EMBL" id="KAK7023682.1"/>
    </source>
</evidence>
<feature type="compositionally biased region" description="Polar residues" evidence="1">
    <location>
        <begin position="349"/>
        <end position="368"/>
    </location>
</feature>
<organism evidence="3 4">
    <name type="scientific">Paramarasmius palmivorus</name>
    <dbReference type="NCBI Taxonomy" id="297713"/>
    <lineage>
        <taxon>Eukaryota</taxon>
        <taxon>Fungi</taxon>
        <taxon>Dikarya</taxon>
        <taxon>Basidiomycota</taxon>
        <taxon>Agaricomycotina</taxon>
        <taxon>Agaricomycetes</taxon>
        <taxon>Agaricomycetidae</taxon>
        <taxon>Agaricales</taxon>
        <taxon>Marasmiineae</taxon>
        <taxon>Marasmiaceae</taxon>
        <taxon>Paramarasmius</taxon>
    </lineage>
</organism>
<protein>
    <recommendedName>
        <fullName evidence="2">DUF6699 domain-containing protein</fullName>
    </recommendedName>
</protein>
<feature type="compositionally biased region" description="Polar residues" evidence="1">
    <location>
        <begin position="561"/>
        <end position="573"/>
    </location>
</feature>
<feature type="region of interest" description="Disordered" evidence="1">
    <location>
        <begin position="636"/>
        <end position="804"/>
    </location>
</feature>